<dbReference type="AlphaFoldDB" id="A0AB34K055"/>
<comment type="subcellular location">
    <subcellularLocation>
        <location evidence="1">Membrane</location>
        <topology evidence="1">Multi-pass membrane protein</topology>
    </subcellularLocation>
</comment>
<proteinExistence type="predicted"/>
<dbReference type="InterPro" id="IPR004853">
    <property type="entry name" value="Sugar_P_trans_dom"/>
</dbReference>
<dbReference type="GO" id="GO:0016020">
    <property type="term" value="C:membrane"/>
    <property type="evidence" value="ECO:0007669"/>
    <property type="project" value="UniProtKB-SubCell"/>
</dbReference>
<feature type="domain" description="Sugar phosphate transporter" evidence="6">
    <location>
        <begin position="118"/>
        <end position="405"/>
    </location>
</feature>
<sequence length="416" mass="46080">MSAEIRASGRALAHSAGKLMARRVEWQVFWRGSGLSDNLDTFFDINIGQCSRGDFPISTSTIGRATAWYSKLPPEMLEEEEPTRAPDEQVLLTPSHERQDAAREAAWQQLVSGAVTVLVCVAYTLVGPMLIMLNKIILTQSSFPYPILLTCFHQVASAVFAAILIRIMHVIPLQHGDMEWSFWRQHVLVVGFATTAALCTGNSAYMYLTVAFIEILKGFTPVVTMMVQTIFGEAMPRPAVALTVLCISVGTAISSFGEMKLSLPGLFLMLLSVYCEAMRLMLTQRMLQKLHFHVLEGLYFTAPASAIWMLLLAAVVEIPRLKVGPVWLAISQHWLLFVGASLLGFLVNVTSFLVIQRTNVVMLKLLAISRNAMVVFCGIVFFEESVSLIQAGGYLVSLLFFVIYNYLQLKDAGHCS</sequence>
<feature type="transmembrane region" description="Helical" evidence="5">
    <location>
        <begin position="294"/>
        <end position="314"/>
    </location>
</feature>
<dbReference type="InterPro" id="IPR050186">
    <property type="entry name" value="TPT_transporter"/>
</dbReference>
<feature type="transmembrane region" description="Helical" evidence="5">
    <location>
        <begin position="334"/>
        <end position="355"/>
    </location>
</feature>
<accession>A0AB34K055</accession>
<name>A0AB34K055_PRYPA</name>
<keyword evidence="3 5" id="KW-1133">Transmembrane helix</keyword>
<evidence type="ECO:0000256" key="2">
    <source>
        <dbReference type="ARBA" id="ARBA00022692"/>
    </source>
</evidence>
<dbReference type="Proteomes" id="UP001515480">
    <property type="component" value="Unassembled WGS sequence"/>
</dbReference>
<evidence type="ECO:0000259" key="6">
    <source>
        <dbReference type="Pfam" id="PF03151"/>
    </source>
</evidence>
<evidence type="ECO:0000256" key="3">
    <source>
        <dbReference type="ARBA" id="ARBA00022989"/>
    </source>
</evidence>
<feature type="transmembrane region" description="Helical" evidence="5">
    <location>
        <begin position="388"/>
        <end position="407"/>
    </location>
</feature>
<dbReference type="PANTHER" id="PTHR11132">
    <property type="entry name" value="SOLUTE CARRIER FAMILY 35"/>
    <property type="match status" value="1"/>
</dbReference>
<feature type="transmembrane region" description="Helical" evidence="5">
    <location>
        <begin position="263"/>
        <end position="282"/>
    </location>
</feature>
<feature type="transmembrane region" description="Helical" evidence="5">
    <location>
        <begin position="145"/>
        <end position="168"/>
    </location>
</feature>
<feature type="transmembrane region" description="Helical" evidence="5">
    <location>
        <begin position="180"/>
        <end position="198"/>
    </location>
</feature>
<evidence type="ECO:0000256" key="1">
    <source>
        <dbReference type="ARBA" id="ARBA00004141"/>
    </source>
</evidence>
<gene>
    <name evidence="7" type="ORF">AB1Y20_015247</name>
</gene>
<feature type="transmembrane region" description="Helical" evidence="5">
    <location>
        <begin position="110"/>
        <end position="133"/>
    </location>
</feature>
<evidence type="ECO:0000256" key="5">
    <source>
        <dbReference type="SAM" id="Phobius"/>
    </source>
</evidence>
<comment type="caution">
    <text evidence="7">The sequence shown here is derived from an EMBL/GenBank/DDBJ whole genome shotgun (WGS) entry which is preliminary data.</text>
</comment>
<organism evidence="7 8">
    <name type="scientific">Prymnesium parvum</name>
    <name type="common">Toxic golden alga</name>
    <dbReference type="NCBI Taxonomy" id="97485"/>
    <lineage>
        <taxon>Eukaryota</taxon>
        <taxon>Haptista</taxon>
        <taxon>Haptophyta</taxon>
        <taxon>Prymnesiophyceae</taxon>
        <taxon>Prymnesiales</taxon>
        <taxon>Prymnesiaceae</taxon>
        <taxon>Prymnesium</taxon>
    </lineage>
</organism>
<dbReference type="Pfam" id="PF03151">
    <property type="entry name" value="TPT"/>
    <property type="match status" value="1"/>
</dbReference>
<dbReference type="EMBL" id="JBGBPQ010000003">
    <property type="protein sequence ID" value="KAL1526538.1"/>
    <property type="molecule type" value="Genomic_DNA"/>
</dbReference>
<evidence type="ECO:0000313" key="8">
    <source>
        <dbReference type="Proteomes" id="UP001515480"/>
    </source>
</evidence>
<protein>
    <recommendedName>
        <fullName evidence="6">Sugar phosphate transporter domain-containing protein</fullName>
    </recommendedName>
</protein>
<keyword evidence="8" id="KW-1185">Reference proteome</keyword>
<keyword evidence="4 5" id="KW-0472">Membrane</keyword>
<feature type="transmembrane region" description="Helical" evidence="5">
    <location>
        <begin position="362"/>
        <end position="382"/>
    </location>
</feature>
<keyword evidence="2 5" id="KW-0812">Transmembrane</keyword>
<reference evidence="7 8" key="1">
    <citation type="journal article" date="2024" name="Science">
        <title>Giant polyketide synthase enzymes in the biosynthesis of giant marine polyether toxins.</title>
        <authorList>
            <person name="Fallon T.R."/>
            <person name="Shende V.V."/>
            <person name="Wierzbicki I.H."/>
            <person name="Pendleton A.L."/>
            <person name="Watervoot N.F."/>
            <person name="Auber R.P."/>
            <person name="Gonzalez D.J."/>
            <person name="Wisecaver J.H."/>
            <person name="Moore B.S."/>
        </authorList>
    </citation>
    <scope>NUCLEOTIDE SEQUENCE [LARGE SCALE GENOMIC DNA]</scope>
    <source>
        <strain evidence="7 8">12B1</strain>
    </source>
</reference>
<evidence type="ECO:0000313" key="7">
    <source>
        <dbReference type="EMBL" id="KAL1526538.1"/>
    </source>
</evidence>
<evidence type="ECO:0000256" key="4">
    <source>
        <dbReference type="ARBA" id="ARBA00023136"/>
    </source>
</evidence>